<evidence type="ECO:0000259" key="3">
    <source>
        <dbReference type="Pfam" id="PF01408"/>
    </source>
</evidence>
<keyword evidence="2" id="KW-0560">Oxidoreductase</keyword>
<dbReference type="InterPro" id="IPR036291">
    <property type="entry name" value="NAD(P)-bd_dom_sf"/>
</dbReference>
<reference evidence="6" key="1">
    <citation type="submission" date="2023-07" db="EMBL/GenBank/DDBJ databases">
        <title>Whole genome shotgun sequence of Streptomyces spororaveus NBRC 15456.</title>
        <authorList>
            <person name="Komaki H."/>
            <person name="Tamura T."/>
        </authorList>
    </citation>
    <scope>NUCLEOTIDE SEQUENCE [LARGE SCALE GENOMIC DNA]</scope>
    <source>
        <strain evidence="6">NBRC 15456</strain>
    </source>
</reference>
<dbReference type="InterPro" id="IPR000683">
    <property type="entry name" value="Gfo/Idh/MocA-like_OxRdtase_N"/>
</dbReference>
<evidence type="ECO:0000313" key="6">
    <source>
        <dbReference type="Proteomes" id="UP000608522"/>
    </source>
</evidence>
<evidence type="ECO:0000256" key="2">
    <source>
        <dbReference type="ARBA" id="ARBA00023002"/>
    </source>
</evidence>
<dbReference type="Proteomes" id="UP000608522">
    <property type="component" value="Unassembled WGS sequence"/>
</dbReference>
<dbReference type="Gene3D" id="3.30.360.10">
    <property type="entry name" value="Dihydrodipicolinate Reductase, domain 2"/>
    <property type="match status" value="1"/>
</dbReference>
<dbReference type="PANTHER" id="PTHR22604:SF105">
    <property type="entry name" value="TRANS-1,2-DIHYDROBENZENE-1,2-DIOL DEHYDROGENASE"/>
    <property type="match status" value="1"/>
</dbReference>
<dbReference type="EMBL" id="BNED01000005">
    <property type="protein sequence ID" value="GHI77125.1"/>
    <property type="molecule type" value="Genomic_DNA"/>
</dbReference>
<feature type="domain" description="GFO/IDH/MocA-like oxidoreductase" evidence="4">
    <location>
        <begin position="133"/>
        <end position="248"/>
    </location>
</feature>
<dbReference type="Pfam" id="PF01408">
    <property type="entry name" value="GFO_IDH_MocA"/>
    <property type="match status" value="1"/>
</dbReference>
<sequence>MTPPVRIGVLGCADIARRRMLPAMAALPQTVPAAVASRDPEKARATAGPFGARPVSGYGELLARDDIDAVYVPLPAALHEHWTEAALRAGKHVLAEKPLTLDPAATRRLLALARARGLVLMENVMFVHHPQHARVRELVASGAIGELRAFDAEFSIPSLPEQDIRLRPELGGGALWDVGVYPVRAALHLLDEDPRVAGAALVRAPGDEVATGGAALLRTGSGVLARLAFGMRHAYRNTYALCGSEGRITVDRAFTPPADHRPVIRLERGGAHEEFVLEPADQAVATLRAFAHAVRTGHHIDTDGPLRQALLLDAVRRQAV</sequence>
<protein>
    <submittedName>
        <fullName evidence="5">Oxidoreductase</fullName>
    </submittedName>
</protein>
<dbReference type="SUPFAM" id="SSF51735">
    <property type="entry name" value="NAD(P)-binding Rossmann-fold domains"/>
    <property type="match status" value="1"/>
</dbReference>
<feature type="domain" description="Gfo/Idh/MocA-like oxidoreductase N-terminal" evidence="3">
    <location>
        <begin position="5"/>
        <end position="123"/>
    </location>
</feature>
<dbReference type="SUPFAM" id="SSF55347">
    <property type="entry name" value="Glyceraldehyde-3-phosphate dehydrogenase-like, C-terminal domain"/>
    <property type="match status" value="1"/>
</dbReference>
<dbReference type="InterPro" id="IPR055170">
    <property type="entry name" value="GFO_IDH_MocA-like_dom"/>
</dbReference>
<comment type="similarity">
    <text evidence="1">Belongs to the Gfo/Idh/MocA family.</text>
</comment>
<proteinExistence type="inferred from homology"/>
<gene>
    <name evidence="5" type="ORF">Sspor_26860</name>
</gene>
<evidence type="ECO:0000259" key="4">
    <source>
        <dbReference type="Pfam" id="PF22725"/>
    </source>
</evidence>
<dbReference type="Pfam" id="PF22725">
    <property type="entry name" value="GFO_IDH_MocA_C3"/>
    <property type="match status" value="1"/>
</dbReference>
<organism evidence="5 6">
    <name type="scientific">Streptomyces spororaveus</name>
    <dbReference type="NCBI Taxonomy" id="284039"/>
    <lineage>
        <taxon>Bacteria</taxon>
        <taxon>Bacillati</taxon>
        <taxon>Actinomycetota</taxon>
        <taxon>Actinomycetes</taxon>
        <taxon>Kitasatosporales</taxon>
        <taxon>Streptomycetaceae</taxon>
        <taxon>Streptomyces</taxon>
    </lineage>
</organism>
<evidence type="ECO:0000313" key="5">
    <source>
        <dbReference type="EMBL" id="GHI77125.1"/>
    </source>
</evidence>
<dbReference type="Gene3D" id="3.40.50.720">
    <property type="entry name" value="NAD(P)-binding Rossmann-like Domain"/>
    <property type="match status" value="1"/>
</dbReference>
<dbReference type="RefSeq" id="WP_202199240.1">
    <property type="nucleotide sequence ID" value="NZ_BAAATO010000005.1"/>
</dbReference>
<evidence type="ECO:0000256" key="1">
    <source>
        <dbReference type="ARBA" id="ARBA00010928"/>
    </source>
</evidence>
<comment type="caution">
    <text evidence="5">The sequence shown here is derived from an EMBL/GenBank/DDBJ whole genome shotgun (WGS) entry which is preliminary data.</text>
</comment>
<dbReference type="PANTHER" id="PTHR22604">
    <property type="entry name" value="OXIDOREDUCTASES"/>
    <property type="match status" value="1"/>
</dbReference>
<dbReference type="InterPro" id="IPR050984">
    <property type="entry name" value="Gfo/Idh/MocA_domain"/>
</dbReference>
<keyword evidence="6" id="KW-1185">Reference proteome</keyword>
<name>A0ABQ3T9P7_9ACTN</name>
<accession>A0ABQ3T9P7</accession>